<dbReference type="InterPro" id="IPR013538">
    <property type="entry name" value="ASHA1/2-like_C"/>
</dbReference>
<dbReference type="RefSeq" id="WP_257452972.1">
    <property type="nucleotide sequence ID" value="NZ_JANIPJ010000039.1"/>
</dbReference>
<evidence type="ECO:0000256" key="1">
    <source>
        <dbReference type="ARBA" id="ARBA00006817"/>
    </source>
</evidence>
<comment type="similarity">
    <text evidence="1">Belongs to the AHA1 family.</text>
</comment>
<evidence type="ECO:0000313" key="5">
    <source>
        <dbReference type="Proteomes" id="UP001141950"/>
    </source>
</evidence>
<keyword evidence="5" id="KW-1185">Reference proteome</keyword>
<dbReference type="EMBL" id="JANIPJ010000039">
    <property type="protein sequence ID" value="MCR2807982.1"/>
    <property type="molecule type" value="Genomic_DNA"/>
</dbReference>
<gene>
    <name evidence="4" type="ORF">NQZ67_29320</name>
</gene>
<reference evidence="4" key="1">
    <citation type="submission" date="2022-08" db="EMBL/GenBank/DDBJ databases">
        <title>The genomic sequence of strain Paenibacillus sp. SCIV0701.</title>
        <authorList>
            <person name="Zhao H."/>
        </authorList>
    </citation>
    <scope>NUCLEOTIDE SEQUENCE</scope>
    <source>
        <strain evidence="4">SCIV0701</strain>
    </source>
</reference>
<protein>
    <submittedName>
        <fullName evidence="4">SRPBCC domain-containing protein</fullName>
    </submittedName>
</protein>
<organism evidence="4 5">
    <name type="scientific">Paenibacillus soyae</name>
    <dbReference type="NCBI Taxonomy" id="2969249"/>
    <lineage>
        <taxon>Bacteria</taxon>
        <taxon>Bacillati</taxon>
        <taxon>Bacillota</taxon>
        <taxon>Bacilli</taxon>
        <taxon>Bacillales</taxon>
        <taxon>Paenibacillaceae</taxon>
        <taxon>Paenibacillus</taxon>
    </lineage>
</organism>
<dbReference type="Gene3D" id="3.30.530.20">
    <property type="match status" value="1"/>
</dbReference>
<dbReference type="CDD" id="cd07814">
    <property type="entry name" value="SRPBCC_CalC_Aha1-like"/>
    <property type="match status" value="1"/>
</dbReference>
<dbReference type="SUPFAM" id="SSF55961">
    <property type="entry name" value="Bet v1-like"/>
    <property type="match status" value="1"/>
</dbReference>
<comment type="caution">
    <text evidence="4">The sequence shown here is derived from an EMBL/GenBank/DDBJ whole genome shotgun (WGS) entry which is preliminary data.</text>
</comment>
<evidence type="ECO:0000259" key="3">
    <source>
        <dbReference type="Pfam" id="PF08327"/>
    </source>
</evidence>
<evidence type="ECO:0000256" key="2">
    <source>
        <dbReference type="SAM" id="MobiDB-lite"/>
    </source>
</evidence>
<evidence type="ECO:0000313" key="4">
    <source>
        <dbReference type="EMBL" id="MCR2807982.1"/>
    </source>
</evidence>
<accession>A0A9X2SE96</accession>
<feature type="region of interest" description="Disordered" evidence="2">
    <location>
        <begin position="1"/>
        <end position="20"/>
    </location>
</feature>
<dbReference type="AlphaFoldDB" id="A0A9X2SE96"/>
<dbReference type="InterPro" id="IPR023393">
    <property type="entry name" value="START-like_dom_sf"/>
</dbReference>
<dbReference type="Pfam" id="PF08327">
    <property type="entry name" value="AHSA1"/>
    <property type="match status" value="1"/>
</dbReference>
<sequence>MFLKKKKNAASAGPTPSGKRSLHISRVFDAPKEELFDIFTQGEHMKNWWGPRGYEMTIISQELKPGGFIHYKQQSPEGNIIWGKFVYKEIESPDKLVYANSFADETGRTVRAFFSKDWPLEIMNTVTFEEQEGGRTKITLNGLPEDAKKAEMRVFETLRESLKQGFSDTFDLLEEYLAQRKEQ</sequence>
<proteinExistence type="inferred from homology"/>
<name>A0A9X2SE96_9BACL</name>
<dbReference type="Proteomes" id="UP001141950">
    <property type="component" value="Unassembled WGS sequence"/>
</dbReference>
<feature type="domain" description="Activator of Hsp90 ATPase homologue 1/2-like C-terminal" evidence="3">
    <location>
        <begin position="29"/>
        <end position="177"/>
    </location>
</feature>